<sequence length="255" mass="28335">MLSSLSALVEEETNIARQTIEDNERHSNGADPVQHGWFSRVINAAALWMGYSNSQHPEDLPATENEEITPHLSELAVIFSLSKNEEKSNLYVEELPAEFLKHTKELVRVVSGNVTAPISTADQLLEKERFSHMESSPLNTQEPEQSESTQDNSVSPHIELPSDEEKSEEITVTEATINELFDNKFEYNDTQSVSICTNAEFIKTEEGNLSGMTSLLEVSTLVSDLLDAVEGRSGEDDVCKGTMSESENFLHLQST</sequence>
<dbReference type="AlphaFoldDB" id="A0A1I8A4A5"/>
<dbReference type="WBParaSite" id="L893_g32429.t1">
    <property type="protein sequence ID" value="L893_g32429.t1"/>
    <property type="gene ID" value="L893_g32429"/>
</dbReference>
<evidence type="ECO:0000313" key="3">
    <source>
        <dbReference type="WBParaSite" id="L893_g32429.t1"/>
    </source>
</evidence>
<reference evidence="3" key="1">
    <citation type="submission" date="2016-11" db="UniProtKB">
        <authorList>
            <consortium name="WormBaseParasite"/>
        </authorList>
    </citation>
    <scope>IDENTIFICATION</scope>
</reference>
<feature type="region of interest" description="Disordered" evidence="1">
    <location>
        <begin position="131"/>
        <end position="169"/>
    </location>
</feature>
<accession>A0A1I8A4A5</accession>
<evidence type="ECO:0000313" key="2">
    <source>
        <dbReference type="Proteomes" id="UP000095287"/>
    </source>
</evidence>
<name>A0A1I8A4A5_9BILA</name>
<feature type="compositionally biased region" description="Polar residues" evidence="1">
    <location>
        <begin position="133"/>
        <end position="155"/>
    </location>
</feature>
<keyword evidence="2" id="KW-1185">Reference proteome</keyword>
<evidence type="ECO:0000256" key="1">
    <source>
        <dbReference type="SAM" id="MobiDB-lite"/>
    </source>
</evidence>
<dbReference type="Proteomes" id="UP000095287">
    <property type="component" value="Unplaced"/>
</dbReference>
<proteinExistence type="predicted"/>
<protein>
    <submittedName>
        <fullName evidence="3">RNASEK-C17orf49 readthrough (Non-protein coding)</fullName>
    </submittedName>
</protein>
<organism evidence="2 3">
    <name type="scientific">Steinernema glaseri</name>
    <dbReference type="NCBI Taxonomy" id="37863"/>
    <lineage>
        <taxon>Eukaryota</taxon>
        <taxon>Metazoa</taxon>
        <taxon>Ecdysozoa</taxon>
        <taxon>Nematoda</taxon>
        <taxon>Chromadorea</taxon>
        <taxon>Rhabditida</taxon>
        <taxon>Tylenchina</taxon>
        <taxon>Panagrolaimomorpha</taxon>
        <taxon>Strongyloidoidea</taxon>
        <taxon>Steinernematidae</taxon>
        <taxon>Steinernema</taxon>
    </lineage>
</organism>